<evidence type="ECO:0000256" key="1">
    <source>
        <dbReference type="SAM" id="MobiDB-lite"/>
    </source>
</evidence>
<accession>A0A8K1FGH2</accession>
<evidence type="ECO:0000313" key="3">
    <source>
        <dbReference type="Proteomes" id="UP000794436"/>
    </source>
</evidence>
<dbReference type="OrthoDB" id="78635at2759"/>
<evidence type="ECO:0000313" key="2">
    <source>
        <dbReference type="EMBL" id="TMW58697.1"/>
    </source>
</evidence>
<protein>
    <submittedName>
        <fullName evidence="2">Uncharacterized protein</fullName>
    </submittedName>
</protein>
<dbReference type="Proteomes" id="UP000794436">
    <property type="component" value="Unassembled WGS sequence"/>
</dbReference>
<organism evidence="2 3">
    <name type="scientific">Pythium oligandrum</name>
    <name type="common">Mycoparasitic fungus</name>
    <dbReference type="NCBI Taxonomy" id="41045"/>
    <lineage>
        <taxon>Eukaryota</taxon>
        <taxon>Sar</taxon>
        <taxon>Stramenopiles</taxon>
        <taxon>Oomycota</taxon>
        <taxon>Peronosporomycetes</taxon>
        <taxon>Pythiales</taxon>
        <taxon>Pythiaceae</taxon>
        <taxon>Pythium</taxon>
    </lineage>
</organism>
<feature type="compositionally biased region" description="Polar residues" evidence="1">
    <location>
        <begin position="200"/>
        <end position="212"/>
    </location>
</feature>
<name>A0A8K1FGH2_PYTOL</name>
<keyword evidence="3" id="KW-1185">Reference proteome</keyword>
<feature type="region of interest" description="Disordered" evidence="1">
    <location>
        <begin position="1"/>
        <end position="27"/>
    </location>
</feature>
<feature type="region of interest" description="Disordered" evidence="1">
    <location>
        <begin position="438"/>
        <end position="468"/>
    </location>
</feature>
<dbReference type="EMBL" id="SPLM01000111">
    <property type="protein sequence ID" value="TMW58697.1"/>
    <property type="molecule type" value="Genomic_DNA"/>
</dbReference>
<feature type="region of interest" description="Disordered" evidence="1">
    <location>
        <begin position="181"/>
        <end position="279"/>
    </location>
</feature>
<comment type="caution">
    <text evidence="2">The sequence shown here is derived from an EMBL/GenBank/DDBJ whole genome shotgun (WGS) entry which is preliminary data.</text>
</comment>
<dbReference type="AlphaFoldDB" id="A0A8K1FGH2"/>
<sequence length="468" mass="51701">MAATDMAFLNDIEPPTADEDESSDDEEVTTISEVFADMLLSNEDILQAAAECEPEKEIEGILAYQQVLHRNLMEMADLVDSMFGIYNVQGDEQDEQNVDQDDLLSDDAKELISGHGTDSSQSPVRIKRSVLVSRLKVERRRRLRQRMKKMWDKMRRQVRNEENVNVVMSDAAQRMAMIAVSAGKSGQQSSSEAGRDDQTEPSSLPNTQPTSSAEEDPSPNEVNPDVIPPPEDLIVALSDATNETSVEASPSPPPDSTDATTVPEEEMKEEPPATIDTTTNPVFAGTANGFLSVPLQLPVFPPMHQNPIMIHPQLAQSAFPKVPLPPTSSSLNMFYPMAPPPVFSTTQLPTVCVDCAPRNKNVHECRNVLKHVAPPLMIGGGMWPMQFAPPVPPAVRSVPSMRASSMQFVFRRVCDDCKKQHKSLHYCRKTLAHTAPEWHASGDAEPRRRRGRKQAAARVEIETEDVSC</sequence>
<reference evidence="2" key="1">
    <citation type="submission" date="2019-03" db="EMBL/GenBank/DDBJ databases">
        <title>Long read genome sequence of the mycoparasitic Pythium oligandrum ATCC 38472 isolated from sugarbeet rhizosphere.</title>
        <authorList>
            <person name="Gaulin E."/>
        </authorList>
    </citation>
    <scope>NUCLEOTIDE SEQUENCE</scope>
    <source>
        <strain evidence="2">ATCC 38472_TT</strain>
    </source>
</reference>
<feature type="compositionally biased region" description="Acidic residues" evidence="1">
    <location>
        <begin position="16"/>
        <end position="27"/>
    </location>
</feature>
<gene>
    <name evidence="2" type="ORF">Poli38472_010256</name>
</gene>
<proteinExistence type="predicted"/>